<dbReference type="RefSeq" id="WP_091647263.1">
    <property type="nucleotide sequence ID" value="NZ_FNHQ01000001.1"/>
</dbReference>
<dbReference type="STRING" id="349095.SAMN05660299_00123"/>
<keyword evidence="4" id="KW-1185">Reference proteome</keyword>
<sequence length="87" mass="10384">MSRKRKKRNDLKRNDLKRNKSKKTWKQSLAGLDKMTILFFSMGFVALCYSYYQVFQEWNVSIFGFNVIVTIVWLAVFVRSVKRGGFY</sequence>
<keyword evidence="2" id="KW-0812">Transmembrane</keyword>
<proteinExistence type="predicted"/>
<evidence type="ECO:0000256" key="2">
    <source>
        <dbReference type="SAM" id="Phobius"/>
    </source>
</evidence>
<feature type="transmembrane region" description="Helical" evidence="2">
    <location>
        <begin position="35"/>
        <end position="52"/>
    </location>
</feature>
<feature type="transmembrane region" description="Helical" evidence="2">
    <location>
        <begin position="58"/>
        <end position="78"/>
    </location>
</feature>
<evidence type="ECO:0000313" key="4">
    <source>
        <dbReference type="Proteomes" id="UP000199309"/>
    </source>
</evidence>
<name>A0A1G9Q7V9_9FIRM</name>
<accession>A0A1G9Q7V9</accession>
<evidence type="ECO:0000313" key="3">
    <source>
        <dbReference type="EMBL" id="SDM06445.1"/>
    </source>
</evidence>
<evidence type="ECO:0000256" key="1">
    <source>
        <dbReference type="SAM" id="MobiDB-lite"/>
    </source>
</evidence>
<gene>
    <name evidence="3" type="ORF">SAMN05660299_00123</name>
</gene>
<keyword evidence="2" id="KW-1133">Transmembrane helix</keyword>
<dbReference type="AlphaFoldDB" id="A0A1G9Q7V9"/>
<feature type="compositionally biased region" description="Basic residues" evidence="1">
    <location>
        <begin position="1"/>
        <end position="10"/>
    </location>
</feature>
<organism evidence="3 4">
    <name type="scientific">Megasphaera paucivorans</name>
    <dbReference type="NCBI Taxonomy" id="349095"/>
    <lineage>
        <taxon>Bacteria</taxon>
        <taxon>Bacillati</taxon>
        <taxon>Bacillota</taxon>
        <taxon>Negativicutes</taxon>
        <taxon>Veillonellales</taxon>
        <taxon>Veillonellaceae</taxon>
        <taxon>Megasphaera</taxon>
    </lineage>
</organism>
<feature type="region of interest" description="Disordered" evidence="1">
    <location>
        <begin position="1"/>
        <end position="22"/>
    </location>
</feature>
<dbReference type="EMBL" id="FNHQ01000001">
    <property type="protein sequence ID" value="SDM06445.1"/>
    <property type="molecule type" value="Genomic_DNA"/>
</dbReference>
<keyword evidence="2" id="KW-0472">Membrane</keyword>
<reference evidence="3 4" key="1">
    <citation type="submission" date="2016-10" db="EMBL/GenBank/DDBJ databases">
        <authorList>
            <person name="de Groot N.N."/>
        </authorList>
    </citation>
    <scope>NUCLEOTIDE SEQUENCE [LARGE SCALE GENOMIC DNA]</scope>
    <source>
        <strain evidence="3 4">DSM 16981</strain>
    </source>
</reference>
<dbReference type="Proteomes" id="UP000199309">
    <property type="component" value="Unassembled WGS sequence"/>
</dbReference>
<protein>
    <submittedName>
        <fullName evidence="3">Uncharacterized protein</fullName>
    </submittedName>
</protein>